<dbReference type="AlphaFoldDB" id="A0A916ZX96"/>
<dbReference type="PANTHER" id="PTHR12526">
    <property type="entry name" value="GLYCOSYLTRANSFERASE"/>
    <property type="match status" value="1"/>
</dbReference>
<sequence length="416" mass="45729">MTDETERPRVAIVLKGYPRLSETFIAQEILGLIRLGLDVGLVSLRLPTDEREHPVHREIGQVPNYLPEYLYTDIPRVFRSWLKARRLPGYAEARRLFLSDWRRDRTPNRGRRFGQALVLAAELPPETGLIYVHFLHTPGSVARYAGIMRGLPFAVSAHAKDIWTIPAWEKREKLADCAFLVTCTAANAAHLAALAPDPARVGLVYHGLDLHRFPAPPPAAPGGRDGTDPADPVRLLSVGRLVDKKGYAGLFDALGRLRDLAWRLEIAGGGPLKAELKARAERLGIAERIHFAGSMTQSELLERYRAADLFVLNCRVSDDGDRDGLPNVLMEAQSQRLAAVSTAVSAVPEIIRDGETGLLASPDDPEALAAVLRTAIGAPELRARLGAAGEAHLRARFGHEAGIRAVFERIRRVLAR</sequence>
<protein>
    <submittedName>
        <fullName evidence="2">Colanic acid biosynthesis glycosyltransferase WcaL</fullName>
    </submittedName>
</protein>
<name>A0A916ZX96_9HYPH</name>
<dbReference type="Pfam" id="PF00534">
    <property type="entry name" value="Glycos_transf_1"/>
    <property type="match status" value="1"/>
</dbReference>
<reference evidence="2" key="1">
    <citation type="journal article" date="2014" name="Int. J. Syst. Evol. Microbiol.">
        <title>Complete genome sequence of Corynebacterium casei LMG S-19264T (=DSM 44701T), isolated from a smear-ripened cheese.</title>
        <authorList>
            <consortium name="US DOE Joint Genome Institute (JGI-PGF)"/>
            <person name="Walter F."/>
            <person name="Albersmeier A."/>
            <person name="Kalinowski J."/>
            <person name="Ruckert C."/>
        </authorList>
    </citation>
    <scope>NUCLEOTIDE SEQUENCE</scope>
    <source>
        <strain evidence="2">CGMCC 1.15367</strain>
    </source>
</reference>
<dbReference type="Proteomes" id="UP000644699">
    <property type="component" value="Unassembled WGS sequence"/>
</dbReference>
<proteinExistence type="predicted"/>
<dbReference type="RefSeq" id="WP_188911496.1">
    <property type="nucleotide sequence ID" value="NZ_BMIQ01000007.1"/>
</dbReference>
<feature type="domain" description="Glycosyl transferase family 1" evidence="1">
    <location>
        <begin position="230"/>
        <end position="390"/>
    </location>
</feature>
<dbReference type="GO" id="GO:0016757">
    <property type="term" value="F:glycosyltransferase activity"/>
    <property type="evidence" value="ECO:0007669"/>
    <property type="project" value="InterPro"/>
</dbReference>
<dbReference type="SUPFAM" id="SSF53756">
    <property type="entry name" value="UDP-Glycosyltransferase/glycogen phosphorylase"/>
    <property type="match status" value="1"/>
</dbReference>
<dbReference type="Gene3D" id="3.40.50.2000">
    <property type="entry name" value="Glycogen Phosphorylase B"/>
    <property type="match status" value="2"/>
</dbReference>
<evidence type="ECO:0000313" key="3">
    <source>
        <dbReference type="Proteomes" id="UP000644699"/>
    </source>
</evidence>
<evidence type="ECO:0000313" key="2">
    <source>
        <dbReference type="EMBL" id="GGE15851.1"/>
    </source>
</evidence>
<accession>A0A916ZX96</accession>
<dbReference type="PANTHER" id="PTHR12526:SF636">
    <property type="entry name" value="BLL3647 PROTEIN"/>
    <property type="match status" value="1"/>
</dbReference>
<gene>
    <name evidence="2" type="ORF">GCM10011390_38670</name>
</gene>
<evidence type="ECO:0000259" key="1">
    <source>
        <dbReference type="Pfam" id="PF00534"/>
    </source>
</evidence>
<organism evidence="2 3">
    <name type="scientific">Aureimonas endophytica</name>
    <dbReference type="NCBI Taxonomy" id="2027858"/>
    <lineage>
        <taxon>Bacteria</taxon>
        <taxon>Pseudomonadati</taxon>
        <taxon>Pseudomonadota</taxon>
        <taxon>Alphaproteobacteria</taxon>
        <taxon>Hyphomicrobiales</taxon>
        <taxon>Aurantimonadaceae</taxon>
        <taxon>Aureimonas</taxon>
    </lineage>
</organism>
<keyword evidence="3" id="KW-1185">Reference proteome</keyword>
<reference evidence="2" key="2">
    <citation type="submission" date="2020-09" db="EMBL/GenBank/DDBJ databases">
        <authorList>
            <person name="Sun Q."/>
            <person name="Zhou Y."/>
        </authorList>
    </citation>
    <scope>NUCLEOTIDE SEQUENCE</scope>
    <source>
        <strain evidence="2">CGMCC 1.15367</strain>
    </source>
</reference>
<comment type="caution">
    <text evidence="2">The sequence shown here is derived from an EMBL/GenBank/DDBJ whole genome shotgun (WGS) entry which is preliminary data.</text>
</comment>
<dbReference type="CDD" id="cd03801">
    <property type="entry name" value="GT4_PimA-like"/>
    <property type="match status" value="1"/>
</dbReference>
<dbReference type="InterPro" id="IPR001296">
    <property type="entry name" value="Glyco_trans_1"/>
</dbReference>
<dbReference type="EMBL" id="BMIQ01000007">
    <property type="protein sequence ID" value="GGE15851.1"/>
    <property type="molecule type" value="Genomic_DNA"/>
</dbReference>